<dbReference type="GO" id="GO:0005634">
    <property type="term" value="C:nucleus"/>
    <property type="evidence" value="ECO:0007669"/>
    <property type="project" value="UniProtKB-SubCell"/>
</dbReference>
<keyword evidence="3 4" id="KW-0949">S-adenosyl-L-methionine</keyword>
<evidence type="ECO:0000256" key="4">
    <source>
        <dbReference type="PIRNR" id="PIRNR011771"/>
    </source>
</evidence>
<comment type="similarity">
    <text evidence="4">Belongs to the class V-like SAM-binding methyltransferase superfamily. Histone-lysine methyltransferase family. SETD6 subfamily.</text>
</comment>
<dbReference type="InterPro" id="IPR046341">
    <property type="entry name" value="SET_dom_sf"/>
</dbReference>
<dbReference type="PIRSF" id="PIRSF011771">
    <property type="entry name" value="RMS1_SET"/>
    <property type="match status" value="1"/>
</dbReference>
<dbReference type="SUPFAM" id="SSF81822">
    <property type="entry name" value="RuBisCo LSMT C-terminal, substrate-binding domain"/>
    <property type="match status" value="1"/>
</dbReference>
<dbReference type="Gene3D" id="3.90.1410.10">
    <property type="entry name" value="set domain protein methyltransferase, domain 1"/>
    <property type="match status" value="1"/>
</dbReference>
<dbReference type="SUPFAM" id="SSF82199">
    <property type="entry name" value="SET domain"/>
    <property type="match status" value="1"/>
</dbReference>
<evidence type="ECO:0000313" key="7">
    <source>
        <dbReference type="EMBL" id="PVI07665.1"/>
    </source>
</evidence>
<comment type="subcellular location">
    <subcellularLocation>
        <location evidence="4">Nucleus</location>
    </subcellularLocation>
</comment>
<dbReference type="InterPro" id="IPR001214">
    <property type="entry name" value="SET_dom"/>
</dbReference>
<sequence>MDSFNEASQAFLAWLRGTGAEVSDKIELKDLRNLQAGRGVVATQDIQEDELLFRVPRSALLTVDNSILASEIPKATFDHLGPWLSLILVMLYEHINGATSNWAPYFNILPSEFNTLMFWEDDELAELQGSLVLQKIGRASADENFKKELVPVIKEFAGVFFSGDERAKERAEEMASPQNLMLMHKMASLIMAYAFDVEPANSSKVADEEGYVSEDEDEALPKGMVPMADMLNADADRNNALLFYEEEFLSMKATVPIKAGDEIFNDYGPLPRSDLLRRYGYVTDNYAQYDVVEIPFDLLTHLATEQKIFAQDRLEYLDEQGVIDSGYDICASDPYTIQESVSPELIVLIETLLVPADEFERLKRKEKLPKPEKMTTKAAELLLQLVQARTSQYATTLEEDTRTDADVNMEGNDTLKERRFAMAKAVRIGEKVLLRKAEHALRQFIQDKSMESGANKRQAFEEEARPGKKQRS</sequence>
<dbReference type="Pfam" id="PF00856">
    <property type="entry name" value="SET"/>
    <property type="match status" value="1"/>
</dbReference>
<dbReference type="InterPro" id="IPR015353">
    <property type="entry name" value="Rubisco_LSMT_subst-bd"/>
</dbReference>
<dbReference type="FunFam" id="3.90.1410.10:FF:000007">
    <property type="entry name" value="Ribosomal lysine N-methyltransferase 4"/>
    <property type="match status" value="1"/>
</dbReference>
<comment type="function">
    <text evidence="4">S-adenosyl-L-methionine-dependent protein-lysine N-methyltransferase that monomethylates 60S ribosomal protein L42.</text>
</comment>
<evidence type="ECO:0000256" key="5">
    <source>
        <dbReference type="SAM" id="MobiDB-lite"/>
    </source>
</evidence>
<evidence type="ECO:0000256" key="1">
    <source>
        <dbReference type="ARBA" id="ARBA00022603"/>
    </source>
</evidence>
<keyword evidence="8" id="KW-1185">Reference proteome</keyword>
<dbReference type="GO" id="GO:0016279">
    <property type="term" value="F:protein-lysine N-methyltransferase activity"/>
    <property type="evidence" value="ECO:0007669"/>
    <property type="project" value="UniProtKB-UniRule"/>
</dbReference>
<dbReference type="GO" id="GO:0032259">
    <property type="term" value="P:methylation"/>
    <property type="evidence" value="ECO:0007669"/>
    <property type="project" value="UniProtKB-KW"/>
</dbReference>
<accession>A0A2V1EEE1</accession>
<dbReference type="STRING" id="97972.A0A2V1EEE1"/>
<name>A0A2V1EEE1_9PLEO</name>
<keyword evidence="2 4" id="KW-0808">Transferase</keyword>
<organism evidence="7 8">
    <name type="scientific">Periconia macrospinosa</name>
    <dbReference type="NCBI Taxonomy" id="97972"/>
    <lineage>
        <taxon>Eukaryota</taxon>
        <taxon>Fungi</taxon>
        <taxon>Dikarya</taxon>
        <taxon>Ascomycota</taxon>
        <taxon>Pezizomycotina</taxon>
        <taxon>Dothideomycetes</taxon>
        <taxon>Pleosporomycetidae</taxon>
        <taxon>Pleosporales</taxon>
        <taxon>Massarineae</taxon>
        <taxon>Periconiaceae</taxon>
        <taxon>Periconia</taxon>
    </lineage>
</organism>
<feature type="region of interest" description="Disordered" evidence="5">
    <location>
        <begin position="446"/>
        <end position="472"/>
    </location>
</feature>
<feature type="domain" description="SET" evidence="6">
    <location>
        <begin position="24"/>
        <end position="268"/>
    </location>
</feature>
<gene>
    <name evidence="7" type="ORF">DM02DRAFT_512338</name>
</gene>
<evidence type="ECO:0000256" key="2">
    <source>
        <dbReference type="ARBA" id="ARBA00022679"/>
    </source>
</evidence>
<evidence type="ECO:0000313" key="8">
    <source>
        <dbReference type="Proteomes" id="UP000244855"/>
    </source>
</evidence>
<protein>
    <recommendedName>
        <fullName evidence="4">Ribosomal lysine N-methyltransferase 4</fullName>
        <ecNumber evidence="4">2.1.1.-</ecNumber>
    </recommendedName>
</protein>
<dbReference type="Gene3D" id="3.90.1420.10">
    <property type="entry name" value="Rubisco LSMT, substrate-binding domain"/>
    <property type="match status" value="1"/>
</dbReference>
<evidence type="ECO:0000259" key="6">
    <source>
        <dbReference type="PROSITE" id="PS50280"/>
    </source>
</evidence>
<dbReference type="PANTHER" id="PTHR13271:SF34">
    <property type="entry name" value="N-LYSINE METHYLTRANSFERASE SETD6"/>
    <property type="match status" value="1"/>
</dbReference>
<dbReference type="EMBL" id="KZ805303">
    <property type="protein sequence ID" value="PVI07665.1"/>
    <property type="molecule type" value="Genomic_DNA"/>
</dbReference>
<dbReference type="InterPro" id="IPR050600">
    <property type="entry name" value="SETD3_SETD6_MTase"/>
</dbReference>
<dbReference type="InterPro" id="IPR036464">
    <property type="entry name" value="Rubisco_LSMT_subst-bd_sf"/>
</dbReference>
<dbReference type="AlphaFoldDB" id="A0A2V1EEE1"/>
<evidence type="ECO:0000256" key="3">
    <source>
        <dbReference type="ARBA" id="ARBA00022691"/>
    </source>
</evidence>
<dbReference type="Proteomes" id="UP000244855">
    <property type="component" value="Unassembled WGS sequence"/>
</dbReference>
<dbReference type="OrthoDB" id="341421at2759"/>
<dbReference type="EC" id="2.1.1.-" evidence="4"/>
<reference evidence="7 8" key="1">
    <citation type="journal article" date="2018" name="Sci. Rep.">
        <title>Comparative genomics provides insights into the lifestyle and reveals functional heterogeneity of dark septate endophytic fungi.</title>
        <authorList>
            <person name="Knapp D.G."/>
            <person name="Nemeth J.B."/>
            <person name="Barry K."/>
            <person name="Hainaut M."/>
            <person name="Henrissat B."/>
            <person name="Johnson J."/>
            <person name="Kuo A."/>
            <person name="Lim J.H.P."/>
            <person name="Lipzen A."/>
            <person name="Nolan M."/>
            <person name="Ohm R.A."/>
            <person name="Tamas L."/>
            <person name="Grigoriev I.V."/>
            <person name="Spatafora J.W."/>
            <person name="Nagy L.G."/>
            <person name="Kovacs G.M."/>
        </authorList>
    </citation>
    <scope>NUCLEOTIDE SEQUENCE [LARGE SCALE GENOMIC DNA]</scope>
    <source>
        <strain evidence="7 8">DSE2036</strain>
    </source>
</reference>
<dbReference type="InterPro" id="IPR011383">
    <property type="entry name" value="N-lys_methylase_SETD6"/>
</dbReference>
<keyword evidence="4" id="KW-0539">Nucleus</keyword>
<keyword evidence="1 4" id="KW-0489">Methyltransferase</keyword>
<dbReference type="Pfam" id="PF09273">
    <property type="entry name" value="Rubis-subs-bind"/>
    <property type="match status" value="1"/>
</dbReference>
<proteinExistence type="inferred from homology"/>
<dbReference type="PROSITE" id="PS50280">
    <property type="entry name" value="SET"/>
    <property type="match status" value="1"/>
</dbReference>
<dbReference type="PANTHER" id="PTHR13271">
    <property type="entry name" value="UNCHARACTERIZED PUTATIVE METHYLTRANSFERASE"/>
    <property type="match status" value="1"/>
</dbReference>